<keyword evidence="1" id="KW-0472">Membrane</keyword>
<reference evidence="2 3" key="2">
    <citation type="submission" date="2018-11" db="EMBL/GenBank/DDBJ databases">
        <authorList>
            <consortium name="Pathogen Informatics"/>
        </authorList>
    </citation>
    <scope>NUCLEOTIDE SEQUENCE [LARGE SCALE GENOMIC DNA]</scope>
</reference>
<proteinExistence type="predicted"/>
<reference evidence="4" key="1">
    <citation type="submission" date="2017-02" db="UniProtKB">
        <authorList>
            <consortium name="WormBaseParasite"/>
        </authorList>
    </citation>
    <scope>IDENTIFICATION</scope>
</reference>
<evidence type="ECO:0000313" key="4">
    <source>
        <dbReference type="WBParaSite" id="BPAG_0000409401-mRNA-1"/>
    </source>
</evidence>
<dbReference type="AlphaFoldDB" id="A0A0N4T7A7"/>
<dbReference type="EMBL" id="UZAD01001669">
    <property type="protein sequence ID" value="VDN85243.1"/>
    <property type="molecule type" value="Genomic_DNA"/>
</dbReference>
<gene>
    <name evidence="2" type="ORF">BPAG_LOCUS4057</name>
</gene>
<evidence type="ECO:0000313" key="3">
    <source>
        <dbReference type="Proteomes" id="UP000278627"/>
    </source>
</evidence>
<evidence type="ECO:0000313" key="2">
    <source>
        <dbReference type="EMBL" id="VDN85243.1"/>
    </source>
</evidence>
<protein>
    <submittedName>
        <fullName evidence="4">E3 ubiquitin-protein ligase</fullName>
    </submittedName>
</protein>
<keyword evidence="1" id="KW-1133">Transmembrane helix</keyword>
<evidence type="ECO:0000256" key="1">
    <source>
        <dbReference type="SAM" id="Phobius"/>
    </source>
</evidence>
<keyword evidence="1" id="KW-0812">Transmembrane</keyword>
<keyword evidence="3" id="KW-1185">Reference proteome</keyword>
<accession>A0A0N4T7A7</accession>
<name>A0A0N4T7A7_BRUPA</name>
<dbReference type="Proteomes" id="UP000278627">
    <property type="component" value="Unassembled WGS sequence"/>
</dbReference>
<organism evidence="4">
    <name type="scientific">Brugia pahangi</name>
    <name type="common">Filarial nematode worm</name>
    <dbReference type="NCBI Taxonomy" id="6280"/>
    <lineage>
        <taxon>Eukaryota</taxon>
        <taxon>Metazoa</taxon>
        <taxon>Ecdysozoa</taxon>
        <taxon>Nematoda</taxon>
        <taxon>Chromadorea</taxon>
        <taxon>Rhabditida</taxon>
        <taxon>Spirurina</taxon>
        <taxon>Spiruromorpha</taxon>
        <taxon>Filarioidea</taxon>
        <taxon>Onchocercidae</taxon>
        <taxon>Brugia</taxon>
    </lineage>
</organism>
<sequence>MDRVAEWLRRWTANPLGFPRVSSNLIPIALPLLHNRFKTNRKYFTLPEIILAFTTKSVTYADKNEGAITVLWITTIIISLLLVQAAYLINKNLYTWSAVMQAKHLKMLRDREYVLLRTYNRELQFSRLMQGIMEDEDIGDTIEMTTVE</sequence>
<dbReference type="WBParaSite" id="BPAG_0000409401-mRNA-1">
    <property type="protein sequence ID" value="BPAG_0000409401-mRNA-1"/>
    <property type="gene ID" value="BPAG_0000409401"/>
</dbReference>
<feature type="transmembrane region" description="Helical" evidence="1">
    <location>
        <begin position="67"/>
        <end position="89"/>
    </location>
</feature>